<gene>
    <name evidence="1" type="ORF">QPX54_09750</name>
</gene>
<accession>A0AAP4FAK2</accession>
<evidence type="ECO:0008006" key="3">
    <source>
        <dbReference type="Google" id="ProtNLM"/>
    </source>
</evidence>
<dbReference type="Proteomes" id="UP001226160">
    <property type="component" value="Unassembled WGS sequence"/>
</dbReference>
<organism evidence="1 2">
    <name type="scientific">Corynebacterium propinquum</name>
    <dbReference type="NCBI Taxonomy" id="43769"/>
    <lineage>
        <taxon>Bacteria</taxon>
        <taxon>Bacillati</taxon>
        <taxon>Actinomycetota</taxon>
        <taxon>Actinomycetes</taxon>
        <taxon>Mycobacteriales</taxon>
        <taxon>Corynebacteriaceae</taxon>
        <taxon>Corynebacterium</taxon>
    </lineage>
</organism>
<dbReference type="EMBL" id="JASNVP010000009">
    <property type="protein sequence ID" value="MDK4326783.1"/>
    <property type="molecule type" value="Genomic_DNA"/>
</dbReference>
<sequence>MLADHGLRPANDRVTQDDVDTAVAVVRELAGWHIFPKRRETLTVDHDGGRVVFLPTMRLEQVLSVNVNGVPIEKSAYSFSASGMLTLRRAPRGFSVIQAEVVHGYDDPPVVAVVHRMAERAHAPSESYSVGGISVGAPAGLTPQSTEWRILDAYKLGPMP</sequence>
<evidence type="ECO:0000313" key="2">
    <source>
        <dbReference type="Proteomes" id="UP001226160"/>
    </source>
</evidence>
<proteinExistence type="predicted"/>
<reference evidence="1" key="1">
    <citation type="submission" date="2023-05" db="EMBL/GenBank/DDBJ databases">
        <title>Metabolic capabilities are highly conserved among human nasal-associated Corynebacterium species in pangenomic analyses.</title>
        <authorList>
            <person name="Tran T.H."/>
            <person name="Roberts A.Q."/>
            <person name="Escapa I.F."/>
            <person name="Gao W."/>
            <person name="Conlan S."/>
            <person name="Kong H."/>
            <person name="Segre J.A."/>
            <person name="Kelly M.S."/>
            <person name="Lemon K.P."/>
        </authorList>
    </citation>
    <scope>NUCLEOTIDE SEQUENCE</scope>
    <source>
        <strain evidence="1">KPL2654</strain>
    </source>
</reference>
<protein>
    <recommendedName>
        <fullName evidence="3">Head-to-tail adaptor</fullName>
    </recommendedName>
</protein>
<evidence type="ECO:0000313" key="1">
    <source>
        <dbReference type="EMBL" id="MDK4326783.1"/>
    </source>
</evidence>
<dbReference type="AlphaFoldDB" id="A0AAP4FAK2"/>
<comment type="caution">
    <text evidence="1">The sequence shown here is derived from an EMBL/GenBank/DDBJ whole genome shotgun (WGS) entry which is preliminary data.</text>
</comment>
<dbReference type="RefSeq" id="WP_284589958.1">
    <property type="nucleotide sequence ID" value="NZ_JASNVP010000009.1"/>
</dbReference>
<name>A0AAP4FAK2_9CORY</name>